<evidence type="ECO:0000256" key="1">
    <source>
        <dbReference type="SAM" id="SignalP"/>
    </source>
</evidence>
<keyword evidence="1" id="KW-0732">Signal</keyword>
<gene>
    <name evidence="2" type="ORF">NU09_2966</name>
</gene>
<dbReference type="RefSeq" id="WP_129752045.1">
    <property type="nucleotide sequence ID" value="NZ_JUIW01000010.1"/>
</dbReference>
<dbReference type="OrthoDB" id="680361at2"/>
<keyword evidence="3" id="KW-1185">Reference proteome</keyword>
<evidence type="ECO:0000313" key="3">
    <source>
        <dbReference type="Proteomes" id="UP000289775"/>
    </source>
</evidence>
<proteinExistence type="predicted"/>
<organism evidence="2 3">
    <name type="scientific">Flavobacterium beibuense</name>
    <dbReference type="NCBI Taxonomy" id="657326"/>
    <lineage>
        <taxon>Bacteria</taxon>
        <taxon>Pseudomonadati</taxon>
        <taxon>Bacteroidota</taxon>
        <taxon>Flavobacteriia</taxon>
        <taxon>Flavobacteriales</taxon>
        <taxon>Flavobacteriaceae</taxon>
        <taxon>Flavobacterium</taxon>
    </lineage>
</organism>
<evidence type="ECO:0000313" key="2">
    <source>
        <dbReference type="EMBL" id="RYJ41592.1"/>
    </source>
</evidence>
<feature type="chain" id="PRO_5019430782" evidence="1">
    <location>
        <begin position="29"/>
        <end position="123"/>
    </location>
</feature>
<accession>A0A444W747</accession>
<dbReference type="Proteomes" id="UP000289775">
    <property type="component" value="Unassembled WGS sequence"/>
</dbReference>
<reference evidence="2 3" key="1">
    <citation type="submission" date="2014-12" db="EMBL/GenBank/DDBJ databases">
        <title>Genome sequence of Flavobacterium beibuense RSKm HC5.</title>
        <authorList>
            <person name="Kim J.F."/>
            <person name="Song J.Y."/>
            <person name="Kwak M.-J."/>
            <person name="Lee S.-W."/>
        </authorList>
    </citation>
    <scope>NUCLEOTIDE SEQUENCE [LARGE SCALE GENOMIC DNA]</scope>
    <source>
        <strain evidence="2 3">RSKm HC5</strain>
    </source>
</reference>
<comment type="caution">
    <text evidence="2">The sequence shown here is derived from an EMBL/GenBank/DDBJ whole genome shotgun (WGS) entry which is preliminary data.</text>
</comment>
<feature type="signal peptide" evidence="1">
    <location>
        <begin position="1"/>
        <end position="28"/>
    </location>
</feature>
<name>A0A444W747_9FLAO</name>
<sequence length="123" mass="13910">MTNKFTQSLRSFITTLALFLVFTVAVNAQDKVQEGAVKVTAHMKSQLSLNDGQYTRVLAINKDYLQKVTDNPGATTVEKAKKKKVYDEERDEKLKSVLNASQYKIYVANRSSNARVYKEVTDL</sequence>
<dbReference type="AlphaFoldDB" id="A0A444W747"/>
<dbReference type="EMBL" id="JUIW01000010">
    <property type="protein sequence ID" value="RYJ41592.1"/>
    <property type="molecule type" value="Genomic_DNA"/>
</dbReference>
<protein>
    <submittedName>
        <fullName evidence="2">Uncharacterized protein</fullName>
    </submittedName>
</protein>